<gene>
    <name evidence="1" type="ORF">AHOG_17180</name>
</gene>
<evidence type="ECO:0000313" key="1">
    <source>
        <dbReference type="EMBL" id="ASO21061.1"/>
    </source>
</evidence>
<reference evidence="1 2" key="1">
    <citation type="submission" date="2017-07" db="EMBL/GenBank/DDBJ databases">
        <title>Complete genome sequence of Actinoalloteichus hoggarensis DSM 45943, type strain of Actinoalloteichus hoggarensis.</title>
        <authorList>
            <person name="Ruckert C."/>
            <person name="Nouioui I."/>
            <person name="Willmese J."/>
            <person name="van Wezel G."/>
            <person name="Klenk H.-P."/>
            <person name="Kalinowski J."/>
            <person name="Zotchev S.B."/>
        </authorList>
    </citation>
    <scope>NUCLEOTIDE SEQUENCE [LARGE SCALE GENOMIC DNA]</scope>
    <source>
        <strain evidence="1 2">DSM 45943</strain>
    </source>
</reference>
<dbReference type="AlphaFoldDB" id="A0A221W5S7"/>
<protein>
    <submittedName>
        <fullName evidence="1">Uncharacterized protein</fullName>
    </submittedName>
</protein>
<accession>A0A221W5S7</accession>
<name>A0A221W5S7_9PSEU</name>
<sequence>MVQRISPSPARLVLRWLTVPAGVAYVLITVATLAARIVAVTAGLIAEVADRLAAAGDIARADAHLTARPDGGLR</sequence>
<keyword evidence="2" id="KW-1185">Reference proteome</keyword>
<proteinExistence type="predicted"/>
<organism evidence="1 2">
    <name type="scientific">Actinoalloteichus hoggarensis</name>
    <dbReference type="NCBI Taxonomy" id="1470176"/>
    <lineage>
        <taxon>Bacteria</taxon>
        <taxon>Bacillati</taxon>
        <taxon>Actinomycetota</taxon>
        <taxon>Actinomycetes</taxon>
        <taxon>Pseudonocardiales</taxon>
        <taxon>Pseudonocardiaceae</taxon>
        <taxon>Actinoalloteichus</taxon>
    </lineage>
</organism>
<dbReference type="KEGG" id="ahg:AHOG_17180"/>
<dbReference type="EMBL" id="CP022521">
    <property type="protein sequence ID" value="ASO21061.1"/>
    <property type="molecule type" value="Genomic_DNA"/>
</dbReference>
<evidence type="ECO:0000313" key="2">
    <source>
        <dbReference type="Proteomes" id="UP000204221"/>
    </source>
</evidence>
<dbReference type="Proteomes" id="UP000204221">
    <property type="component" value="Chromosome"/>
</dbReference>